<dbReference type="InterPro" id="IPR000595">
    <property type="entry name" value="cNMP-bd_dom"/>
</dbReference>
<dbReference type="Gene3D" id="2.60.120.10">
    <property type="entry name" value="Jelly Rolls"/>
    <property type="match status" value="1"/>
</dbReference>
<comment type="caution">
    <text evidence="2">The sequence shown here is derived from an EMBL/GenBank/DDBJ whole genome shotgun (WGS) entry which is preliminary data.</text>
</comment>
<dbReference type="InterPro" id="IPR014710">
    <property type="entry name" value="RmlC-like_jellyroll"/>
</dbReference>
<protein>
    <submittedName>
        <fullName evidence="2">Cyclic nucleotide-binding domain-containing protein</fullName>
    </submittedName>
</protein>
<evidence type="ECO:0000313" key="2">
    <source>
        <dbReference type="EMBL" id="MRX76403.1"/>
    </source>
</evidence>
<reference evidence="2 3" key="1">
    <citation type="submission" date="2019-11" db="EMBL/GenBank/DDBJ databases">
        <title>Pedobacter petrophilus genome.</title>
        <authorList>
            <person name="Feldbauer M.J."/>
            <person name="Newman J.D."/>
        </authorList>
    </citation>
    <scope>NUCLEOTIDE SEQUENCE [LARGE SCALE GENOMIC DNA]</scope>
    <source>
        <strain evidence="2 3">LMG 29686</strain>
    </source>
</reference>
<dbReference type="EMBL" id="WKKH01000012">
    <property type="protein sequence ID" value="MRX76403.1"/>
    <property type="molecule type" value="Genomic_DNA"/>
</dbReference>
<gene>
    <name evidence="2" type="ORF">GJU39_09910</name>
</gene>
<dbReference type="Pfam" id="PF00027">
    <property type="entry name" value="cNMP_binding"/>
    <property type="match status" value="1"/>
</dbReference>
<dbReference type="RefSeq" id="WP_154280632.1">
    <property type="nucleotide sequence ID" value="NZ_JBHUJQ010000001.1"/>
</dbReference>
<accession>A0A7K0FXR9</accession>
<feature type="domain" description="Cyclic nucleotide-binding" evidence="1">
    <location>
        <begin position="11"/>
        <end position="114"/>
    </location>
</feature>
<dbReference type="InterPro" id="IPR018490">
    <property type="entry name" value="cNMP-bd_dom_sf"/>
</dbReference>
<dbReference type="OrthoDB" id="1092431at2"/>
<dbReference type="SUPFAM" id="SSF51206">
    <property type="entry name" value="cAMP-binding domain-like"/>
    <property type="match status" value="1"/>
</dbReference>
<proteinExistence type="predicted"/>
<evidence type="ECO:0000259" key="1">
    <source>
        <dbReference type="PROSITE" id="PS50042"/>
    </source>
</evidence>
<sequence length="191" mass="22399">MSVELKKHIEEIVSLADEEFEYISSHFKPKQLKKHQYLIQTDEHVKTIYFVIKGLLKATYIDLNGKEYIIQFAMENWWISDFQAFYNNVKSITNISCLENVELLGISKEDLDKICHENHKMEHFFRVKNSSGYVALQQRILSLLTTNPRERFEQFSCQYPQLGQRLSKTIIAAYLGISRETLSRLSAKTVI</sequence>
<dbReference type="Proteomes" id="UP000487757">
    <property type="component" value="Unassembled WGS sequence"/>
</dbReference>
<organism evidence="2 3">
    <name type="scientific">Pedobacter petrophilus</name>
    <dbReference type="NCBI Taxonomy" id="1908241"/>
    <lineage>
        <taxon>Bacteria</taxon>
        <taxon>Pseudomonadati</taxon>
        <taxon>Bacteroidota</taxon>
        <taxon>Sphingobacteriia</taxon>
        <taxon>Sphingobacteriales</taxon>
        <taxon>Sphingobacteriaceae</taxon>
        <taxon>Pedobacter</taxon>
    </lineage>
</organism>
<evidence type="ECO:0000313" key="3">
    <source>
        <dbReference type="Proteomes" id="UP000487757"/>
    </source>
</evidence>
<dbReference type="PROSITE" id="PS50042">
    <property type="entry name" value="CNMP_BINDING_3"/>
    <property type="match status" value="1"/>
</dbReference>
<dbReference type="CDD" id="cd00038">
    <property type="entry name" value="CAP_ED"/>
    <property type="match status" value="1"/>
</dbReference>
<keyword evidence="3" id="KW-1185">Reference proteome</keyword>
<dbReference type="AlphaFoldDB" id="A0A7K0FXR9"/>
<name>A0A7K0FXR9_9SPHI</name>